<dbReference type="OrthoDB" id="10260024at2759"/>
<dbReference type="KEGG" id="uma:UMAG_04329"/>
<keyword evidence="3" id="KW-1185">Reference proteome</keyword>
<dbReference type="eggNOG" id="ENOG502R8EE">
    <property type="taxonomic scope" value="Eukaryota"/>
</dbReference>
<dbReference type="EMBL" id="CM003153">
    <property type="protein sequence ID" value="KIS67225.1"/>
    <property type="molecule type" value="Genomic_DNA"/>
</dbReference>
<comment type="similarity">
    <text evidence="1">Belongs to the UPF0598 family.</text>
</comment>
<dbReference type="VEuPathDB" id="FungiDB:UMAG_04329"/>
<proteinExistence type="inferred from homology"/>
<reference evidence="2 3" key="1">
    <citation type="journal article" date="2006" name="Nature">
        <title>Insights from the genome of the biotrophic fungal plant pathogen Ustilago maydis.</title>
        <authorList>
            <person name="Kamper J."/>
            <person name="Kahmann R."/>
            <person name="Bolker M."/>
            <person name="Ma L.J."/>
            <person name="Brefort T."/>
            <person name="Saville B.J."/>
            <person name="Banuett F."/>
            <person name="Kronstad J.W."/>
            <person name="Gold S.E."/>
            <person name="Muller O."/>
            <person name="Perlin M.H."/>
            <person name="Wosten H.A."/>
            <person name="de Vries R."/>
            <person name="Ruiz-Herrera J."/>
            <person name="Reynaga-Pena C.G."/>
            <person name="Snetselaar K."/>
            <person name="McCann M."/>
            <person name="Perez-Martin J."/>
            <person name="Feldbrugge M."/>
            <person name="Basse C.W."/>
            <person name="Steinberg G."/>
            <person name="Ibeas J.I."/>
            <person name="Holloman W."/>
            <person name="Guzman P."/>
            <person name="Farman M."/>
            <person name="Stajich J.E."/>
            <person name="Sentandreu R."/>
            <person name="Gonzalez-Prieto J.M."/>
            <person name="Kennell J.C."/>
            <person name="Molina L."/>
            <person name="Schirawski J."/>
            <person name="Mendoza-Mendoza A."/>
            <person name="Greilinger D."/>
            <person name="Munch K."/>
            <person name="Rossel N."/>
            <person name="Scherer M."/>
            <person name="Vranes M."/>
            <person name="Ladendorf O."/>
            <person name="Vincon V."/>
            <person name="Fuchs U."/>
            <person name="Sandrock B."/>
            <person name="Meng S."/>
            <person name="Ho E.C."/>
            <person name="Cahill M.J."/>
            <person name="Boyce K.J."/>
            <person name="Klose J."/>
            <person name="Klosterman S.J."/>
            <person name="Deelstra H.J."/>
            <person name="Ortiz-Castellanos L."/>
            <person name="Li W."/>
            <person name="Sanchez-Alonso P."/>
            <person name="Schreier P.H."/>
            <person name="Hauser-Hahn I."/>
            <person name="Vaupel M."/>
            <person name="Koopmann E."/>
            <person name="Friedrich G."/>
            <person name="Voss H."/>
            <person name="Schluter T."/>
            <person name="Margolis J."/>
            <person name="Platt D."/>
            <person name="Swimmer C."/>
            <person name="Gnirke A."/>
            <person name="Chen F."/>
            <person name="Vysotskaia V."/>
            <person name="Mannhaupt G."/>
            <person name="Guldener U."/>
            <person name="Munsterkotter M."/>
            <person name="Haase D."/>
            <person name="Oesterheld M."/>
            <person name="Mewes H.W."/>
            <person name="Mauceli E.W."/>
            <person name="DeCaprio D."/>
            <person name="Wade C.M."/>
            <person name="Butler J."/>
            <person name="Young S."/>
            <person name="Jaffe D.B."/>
            <person name="Calvo S."/>
            <person name="Nusbaum C."/>
            <person name="Galagan J."/>
            <person name="Birren B.W."/>
        </authorList>
    </citation>
    <scope>NUCLEOTIDE SEQUENCE [LARGE SCALE GENOMIC DNA]</scope>
    <source>
        <strain evidence="3">DSM 14603 / FGSC 9021 / UM521</strain>
    </source>
</reference>
<dbReference type="Proteomes" id="UP000000561">
    <property type="component" value="Chromosome 14"/>
</dbReference>
<sequence length="290" mass="32681">MLLIGCAAVARRVIPPLWPRFRAQASGRYLSNDAKGPTSAFRVYRYVVDVHGQLFIHDTVPKNLTSCFKNAEFLDFFFKRIRPNPEAVTANVEYLHSGKITRHDILGPRPATDLRTDWSDVAPFNGTIDRRETRSREELYCQACKNGNSEGYEWISPCGPELNLVRCQDTPIVYRELVDHNGVGGMLKWAGSLWEPFQPDKLIVDPSNGYVYHPCPQPSRRRRGPRSSDVETEQRYGGLSLLGSNLVLSQLAEGLEIDPDAFEKGLGGSIEWKGERFQLGLLGTHGHVRK</sequence>
<dbReference type="PANTHER" id="PTHR31449:SF3">
    <property type="entry name" value="UPF0598 PROTEIN C8ORF82"/>
    <property type="match status" value="1"/>
</dbReference>
<evidence type="ECO:0000313" key="2">
    <source>
        <dbReference type="EMBL" id="KIS67225.1"/>
    </source>
</evidence>
<dbReference type="PANTHER" id="PTHR31449">
    <property type="entry name" value="UPF0598 PROTEIN C8ORF82"/>
    <property type="match status" value="1"/>
</dbReference>
<dbReference type="Pfam" id="PF14956">
    <property type="entry name" value="DUF4505"/>
    <property type="match status" value="2"/>
</dbReference>
<dbReference type="AlphaFoldDB" id="A0A0D1DXI9"/>
<protein>
    <submittedName>
        <fullName evidence="2">Uncharacterized protein</fullName>
    </submittedName>
</protein>
<gene>
    <name evidence="2" type="ORF">UMAG_04329</name>
</gene>
<dbReference type="InterPro" id="IPR028108">
    <property type="entry name" value="DUF4505"/>
</dbReference>
<organism evidence="2 3">
    <name type="scientific">Mycosarcoma maydis</name>
    <name type="common">Corn smut fungus</name>
    <name type="synonym">Ustilago maydis</name>
    <dbReference type="NCBI Taxonomy" id="5270"/>
    <lineage>
        <taxon>Eukaryota</taxon>
        <taxon>Fungi</taxon>
        <taxon>Dikarya</taxon>
        <taxon>Basidiomycota</taxon>
        <taxon>Ustilaginomycotina</taxon>
        <taxon>Ustilaginomycetes</taxon>
        <taxon>Ustilaginales</taxon>
        <taxon>Ustilaginaceae</taxon>
        <taxon>Mycosarcoma</taxon>
    </lineage>
</organism>
<dbReference type="RefSeq" id="XP_011391047.1">
    <property type="nucleotide sequence ID" value="XM_011392745.1"/>
</dbReference>
<dbReference type="GeneID" id="23564546"/>
<evidence type="ECO:0000256" key="1">
    <source>
        <dbReference type="ARBA" id="ARBA00006322"/>
    </source>
</evidence>
<dbReference type="InParanoid" id="A0A0D1DXI9"/>
<accession>A0A0D1DXI9</accession>
<evidence type="ECO:0000313" key="3">
    <source>
        <dbReference type="Proteomes" id="UP000000561"/>
    </source>
</evidence>
<name>A0A0D1DXI9_MYCMD</name>